<keyword evidence="3" id="KW-1185">Reference proteome</keyword>
<dbReference type="Gene3D" id="3.40.50.80">
    <property type="entry name" value="Nucleotide-binding domain of ferredoxin-NADP reductase (FNR) module"/>
    <property type="match status" value="1"/>
</dbReference>
<dbReference type="CDD" id="cd06193">
    <property type="entry name" value="siderophore_interacting"/>
    <property type="match status" value="1"/>
</dbReference>
<feature type="domain" description="FAD-binding FR-type" evidence="1">
    <location>
        <begin position="15"/>
        <end position="143"/>
    </location>
</feature>
<dbReference type="OrthoDB" id="9814826at2"/>
<organism evidence="2 3">
    <name type="scientific">Corynebacterium sphenisci DSM 44792</name>
    <dbReference type="NCBI Taxonomy" id="1437874"/>
    <lineage>
        <taxon>Bacteria</taxon>
        <taxon>Bacillati</taxon>
        <taxon>Actinomycetota</taxon>
        <taxon>Actinomycetes</taxon>
        <taxon>Mycobacteriales</taxon>
        <taxon>Corynebacteriaceae</taxon>
        <taxon>Corynebacterium</taxon>
    </lineage>
</organism>
<dbReference type="PANTHER" id="PTHR30157:SF0">
    <property type="entry name" value="NADPH-DEPENDENT FERRIC-CHELATE REDUCTASE"/>
    <property type="match status" value="1"/>
</dbReference>
<dbReference type="KEGG" id="csph:CSPHI_03630"/>
<sequence>MVDSNEKPAPAAGPHGGAVFVVTGTERLSPTLQRVAFEIRGVPAEEVEEFTASPDTDMYVKLIFPAPEGLTAEELEANSPGEDEDAIVMRTYTLHSVAVEGERITGVVDFVAHGEGLAGPWALAAAEGDWLEVFGPGGNYAPDAGAARHLLAGDAAALPAIAAAMRAMPAEAVGDVVVETPHPSDMGLLPEHPGLRVRHVTPWETPGDALAAAVRQVHVEPEGLQVFVHGEAHAVMKKIRPWLKDLGVTVRGASISGYWRQGRSEEGFRLWKRDNRPED</sequence>
<dbReference type="Pfam" id="PF08021">
    <property type="entry name" value="FAD_binding_9"/>
    <property type="match status" value="1"/>
</dbReference>
<dbReference type="Proteomes" id="UP000185469">
    <property type="component" value="Chromosome"/>
</dbReference>
<dbReference type="InterPro" id="IPR039261">
    <property type="entry name" value="FNR_nucleotide-bd"/>
</dbReference>
<dbReference type="InterPro" id="IPR007037">
    <property type="entry name" value="SIP_rossman_dom"/>
</dbReference>
<protein>
    <recommendedName>
        <fullName evidence="1">FAD-binding FR-type domain-containing protein</fullName>
    </recommendedName>
</protein>
<dbReference type="PROSITE" id="PS51384">
    <property type="entry name" value="FAD_FR"/>
    <property type="match status" value="1"/>
</dbReference>
<dbReference type="InterPro" id="IPR017938">
    <property type="entry name" value="Riboflavin_synthase-like_b-brl"/>
</dbReference>
<gene>
    <name evidence="2" type="ORF">CSPHI_03630</name>
</gene>
<dbReference type="InterPro" id="IPR039374">
    <property type="entry name" value="SIP_fam"/>
</dbReference>
<dbReference type="STRING" id="1437874.CSPHI_03630"/>
<dbReference type="GO" id="GO:0016491">
    <property type="term" value="F:oxidoreductase activity"/>
    <property type="evidence" value="ECO:0007669"/>
    <property type="project" value="InterPro"/>
</dbReference>
<evidence type="ECO:0000313" key="2">
    <source>
        <dbReference type="EMBL" id="APT90307.1"/>
    </source>
</evidence>
<dbReference type="Gene3D" id="2.40.30.10">
    <property type="entry name" value="Translation factors"/>
    <property type="match status" value="1"/>
</dbReference>
<accession>A0A1L7CWX5</accession>
<dbReference type="InterPro" id="IPR013113">
    <property type="entry name" value="SIP_FAD-bd"/>
</dbReference>
<dbReference type="InterPro" id="IPR017927">
    <property type="entry name" value="FAD-bd_FR_type"/>
</dbReference>
<proteinExistence type="predicted"/>
<evidence type="ECO:0000313" key="3">
    <source>
        <dbReference type="Proteomes" id="UP000185469"/>
    </source>
</evidence>
<dbReference type="RefSeq" id="WP_075691532.1">
    <property type="nucleotide sequence ID" value="NZ_CP009248.1"/>
</dbReference>
<reference evidence="2 3" key="1">
    <citation type="submission" date="2014-08" db="EMBL/GenBank/DDBJ databases">
        <title>Complete genome sequence of Corynebacterium sphenisci CECT 5990(T) (=DSM 44792(T)), isolated from healthy wild penguins.</title>
        <authorList>
            <person name="Ruckert C."/>
            <person name="Albersmeier A."/>
            <person name="Winkler A."/>
            <person name="Kalinowski J."/>
        </authorList>
    </citation>
    <scope>NUCLEOTIDE SEQUENCE [LARGE SCALE GENOMIC DNA]</scope>
    <source>
        <strain evidence="2 3">DSM 44792</strain>
    </source>
</reference>
<dbReference type="AlphaFoldDB" id="A0A1L7CWX5"/>
<name>A0A1L7CWX5_9CORY</name>
<evidence type="ECO:0000259" key="1">
    <source>
        <dbReference type="PROSITE" id="PS51384"/>
    </source>
</evidence>
<dbReference type="EMBL" id="CP009248">
    <property type="protein sequence ID" value="APT90307.1"/>
    <property type="molecule type" value="Genomic_DNA"/>
</dbReference>
<dbReference type="Pfam" id="PF04954">
    <property type="entry name" value="SIP"/>
    <property type="match status" value="1"/>
</dbReference>
<dbReference type="SUPFAM" id="SSF63380">
    <property type="entry name" value="Riboflavin synthase domain-like"/>
    <property type="match status" value="1"/>
</dbReference>
<dbReference type="PANTHER" id="PTHR30157">
    <property type="entry name" value="FERRIC REDUCTASE, NADPH-DEPENDENT"/>
    <property type="match status" value="1"/>
</dbReference>